<sequence>MTKINQYIYGNGNNVIGAYGSINIYNTQIEKTDSTANNESSTKSDVSTSGKFDKRAIQALCRFVTTHEDIQFFASQEISSSFREFCAFLFQDETIDNQSLCQVLENSQANNDQDRGEQLAHELDIVLTLLAQHYSQNQLTVALIAHLAKLLAQQSAEQQLTNLIQGLPLLPLLQQTSIAGKYQFYVPSHTPSHQSAVNAK</sequence>
<dbReference type="Proteomes" id="UP000189549">
    <property type="component" value="Unassembled WGS sequence"/>
</dbReference>
<dbReference type="AlphaFoldDB" id="A0A1V3L287"/>
<reference evidence="1 2" key="1">
    <citation type="submission" date="2016-10" db="EMBL/GenBank/DDBJ databases">
        <title>Rodentibacter gen. nov. and new species.</title>
        <authorList>
            <person name="Christensen H."/>
        </authorList>
    </citation>
    <scope>NUCLEOTIDE SEQUENCE [LARGE SCALE GENOMIC DNA]</scope>
    <source>
        <strain evidence="1 2">Ppn157</strain>
    </source>
</reference>
<gene>
    <name evidence="1" type="ORF">BKG93_09905</name>
</gene>
<dbReference type="EMBL" id="MLAH01000062">
    <property type="protein sequence ID" value="OOF83523.1"/>
    <property type="molecule type" value="Genomic_DNA"/>
</dbReference>
<comment type="caution">
    <text evidence="1">The sequence shown here is derived from an EMBL/GenBank/DDBJ whole genome shotgun (WGS) entry which is preliminary data.</text>
</comment>
<accession>A0A1V3L287</accession>
<protein>
    <submittedName>
        <fullName evidence="1">Uncharacterized protein</fullName>
    </submittedName>
</protein>
<name>A0A1V3L287_9PAST</name>
<organism evidence="1 2">
    <name type="scientific">Rodentibacter ratti</name>
    <dbReference type="NCBI Taxonomy" id="1906745"/>
    <lineage>
        <taxon>Bacteria</taxon>
        <taxon>Pseudomonadati</taxon>
        <taxon>Pseudomonadota</taxon>
        <taxon>Gammaproteobacteria</taxon>
        <taxon>Pasteurellales</taxon>
        <taxon>Pasteurellaceae</taxon>
        <taxon>Rodentibacter</taxon>
    </lineage>
</organism>
<evidence type="ECO:0000313" key="1">
    <source>
        <dbReference type="EMBL" id="OOF83523.1"/>
    </source>
</evidence>
<proteinExistence type="predicted"/>
<dbReference type="RefSeq" id="WP_077476898.1">
    <property type="nucleotide sequence ID" value="NZ_MLAH01000062.1"/>
</dbReference>
<evidence type="ECO:0000313" key="2">
    <source>
        <dbReference type="Proteomes" id="UP000189549"/>
    </source>
</evidence>